<evidence type="ECO:0000256" key="1">
    <source>
        <dbReference type="SAM" id="MobiDB-lite"/>
    </source>
</evidence>
<name>A0A7E4W7B6_PANRE</name>
<feature type="compositionally biased region" description="Polar residues" evidence="1">
    <location>
        <begin position="143"/>
        <end position="153"/>
    </location>
</feature>
<accession>A0A7E4W7B6</accession>
<reference evidence="3" key="2">
    <citation type="submission" date="2020-10" db="UniProtKB">
        <authorList>
            <consortium name="WormBaseParasite"/>
        </authorList>
    </citation>
    <scope>IDENTIFICATION</scope>
</reference>
<sequence length="355" mass="39822">MLAVPATSLAEMSRASSATSATDSRARSRHESASSPTTPTAVEAKSLTPLNVKVKSEPIEEDEATDTSSFADNFFANMMRHEDDSATSEASSSVSRKRPSMEGESSSTMKKVFRSPSPRQVPGPSSSVARFQPNPSLPGPSRPQVTTAASSSMKPPMMPLPQQRRKQQPPPLWDMIVRFPDELASNSDKFNAAMKSWMSTSIDDVQVPVIIRPNGMRIVPITIVQTKLYAQFALNVVSHMMKTTNPLHSYFLEPVEAWMYNVINSTLFNHSLGLKVFQSKEECLDIREVEFQYWHIKKYHLEQIFGIYSKDVPPETIKKRNVTGTLVRLKGDTYKAIKRIEERLKLLATPYKFPH</sequence>
<reference evidence="2" key="1">
    <citation type="journal article" date="2013" name="Genetics">
        <title>The draft genome and transcriptome of Panagrellus redivivus are shaped by the harsh demands of a free-living lifestyle.</title>
        <authorList>
            <person name="Srinivasan J."/>
            <person name="Dillman A.R."/>
            <person name="Macchietto M.G."/>
            <person name="Heikkinen L."/>
            <person name="Lakso M."/>
            <person name="Fracchia K.M."/>
            <person name="Antoshechkin I."/>
            <person name="Mortazavi A."/>
            <person name="Wong G."/>
            <person name="Sternberg P.W."/>
        </authorList>
    </citation>
    <scope>NUCLEOTIDE SEQUENCE [LARGE SCALE GENOMIC DNA]</scope>
    <source>
        <strain evidence="2">MT8872</strain>
    </source>
</reference>
<evidence type="ECO:0000313" key="3">
    <source>
        <dbReference type="WBParaSite" id="Pan_g8210.t1"/>
    </source>
</evidence>
<proteinExistence type="predicted"/>
<keyword evidence="2" id="KW-1185">Reference proteome</keyword>
<dbReference type="Proteomes" id="UP000492821">
    <property type="component" value="Unassembled WGS sequence"/>
</dbReference>
<feature type="compositionally biased region" description="Low complexity" evidence="1">
    <location>
        <begin position="13"/>
        <end position="23"/>
    </location>
</feature>
<protein>
    <submittedName>
        <fullName evidence="3">DUF4806 domain-containing protein</fullName>
    </submittedName>
</protein>
<feature type="region of interest" description="Disordered" evidence="1">
    <location>
        <begin position="1"/>
        <end position="68"/>
    </location>
</feature>
<dbReference type="AlphaFoldDB" id="A0A7E4W7B6"/>
<evidence type="ECO:0000313" key="2">
    <source>
        <dbReference type="Proteomes" id="UP000492821"/>
    </source>
</evidence>
<organism evidence="2 3">
    <name type="scientific">Panagrellus redivivus</name>
    <name type="common">Microworm</name>
    <dbReference type="NCBI Taxonomy" id="6233"/>
    <lineage>
        <taxon>Eukaryota</taxon>
        <taxon>Metazoa</taxon>
        <taxon>Ecdysozoa</taxon>
        <taxon>Nematoda</taxon>
        <taxon>Chromadorea</taxon>
        <taxon>Rhabditida</taxon>
        <taxon>Tylenchina</taxon>
        <taxon>Panagrolaimomorpha</taxon>
        <taxon>Panagrolaimoidea</taxon>
        <taxon>Panagrolaimidae</taxon>
        <taxon>Panagrellus</taxon>
    </lineage>
</organism>
<feature type="region of interest" description="Disordered" evidence="1">
    <location>
        <begin position="82"/>
        <end position="169"/>
    </location>
</feature>
<dbReference type="WBParaSite" id="Pan_g8210.t1">
    <property type="protein sequence ID" value="Pan_g8210.t1"/>
    <property type="gene ID" value="Pan_g8210"/>
</dbReference>